<organism evidence="4 5">
    <name type="scientific">Holothuria leucospilota</name>
    <name type="common">Black long sea cucumber</name>
    <name type="synonym">Mertensiothuria leucospilota</name>
    <dbReference type="NCBI Taxonomy" id="206669"/>
    <lineage>
        <taxon>Eukaryota</taxon>
        <taxon>Metazoa</taxon>
        <taxon>Echinodermata</taxon>
        <taxon>Eleutherozoa</taxon>
        <taxon>Echinozoa</taxon>
        <taxon>Holothuroidea</taxon>
        <taxon>Aspidochirotacea</taxon>
        <taxon>Aspidochirotida</taxon>
        <taxon>Holothuriidae</taxon>
        <taxon>Holothuria</taxon>
    </lineage>
</organism>
<evidence type="ECO:0000256" key="2">
    <source>
        <dbReference type="SAM" id="Phobius"/>
    </source>
</evidence>
<dbReference type="InterPro" id="IPR007084">
    <property type="entry name" value="BRICHOS_dom"/>
</dbReference>
<dbReference type="AlphaFoldDB" id="A0A9Q0YAK5"/>
<keyword evidence="1" id="KW-1015">Disulfide bond</keyword>
<name>A0A9Q0YAK5_HOLLE</name>
<evidence type="ECO:0000259" key="3">
    <source>
        <dbReference type="PROSITE" id="PS50869"/>
    </source>
</evidence>
<evidence type="ECO:0000313" key="4">
    <source>
        <dbReference type="EMBL" id="KAJ8019003.1"/>
    </source>
</evidence>
<gene>
    <name evidence="4" type="ORF">HOLleu_42673</name>
</gene>
<reference evidence="4" key="1">
    <citation type="submission" date="2021-10" db="EMBL/GenBank/DDBJ databases">
        <title>Tropical sea cucumber genome reveals ecological adaptation and Cuvierian tubules defense mechanism.</title>
        <authorList>
            <person name="Chen T."/>
        </authorList>
    </citation>
    <scope>NUCLEOTIDE SEQUENCE</scope>
    <source>
        <strain evidence="4">Nanhai2018</strain>
        <tissue evidence="4">Muscle</tissue>
    </source>
</reference>
<feature type="domain" description="BRICHOS" evidence="3">
    <location>
        <begin position="111"/>
        <end position="213"/>
    </location>
</feature>
<dbReference type="Proteomes" id="UP001152320">
    <property type="component" value="Unassembled WGS sequence"/>
</dbReference>
<protein>
    <recommendedName>
        <fullName evidence="3">BRICHOS domain-containing protein</fullName>
    </recommendedName>
</protein>
<proteinExistence type="predicted"/>
<comment type="caution">
    <text evidence="4">The sequence shown here is derived from an EMBL/GenBank/DDBJ whole genome shotgun (WGS) entry which is preliminary data.</text>
</comment>
<evidence type="ECO:0000256" key="1">
    <source>
        <dbReference type="ARBA" id="ARBA00023157"/>
    </source>
</evidence>
<accession>A0A9Q0YAK5</accession>
<dbReference type="PROSITE" id="PS50869">
    <property type="entry name" value="BRICHOS"/>
    <property type="match status" value="1"/>
</dbReference>
<evidence type="ECO:0000313" key="5">
    <source>
        <dbReference type="Proteomes" id="UP001152320"/>
    </source>
</evidence>
<feature type="transmembrane region" description="Helical" evidence="2">
    <location>
        <begin position="37"/>
        <end position="58"/>
    </location>
</feature>
<keyword evidence="2" id="KW-0812">Transmembrane</keyword>
<keyword evidence="2" id="KW-0472">Membrane</keyword>
<keyword evidence="2" id="KW-1133">Transmembrane helix</keyword>
<sequence>MAAEKSSLHQDVPVVCTVSPCPEKVKISARKESHIKVLGLVLSVAIVVAGFVGIVHILSPSESCGKINTIEEHHDADMTKNEDAMVKFDMAGQIHEERVSVTNGGQLVTIVDDEDGFSVILDYRDGIAVVKNASAQECYIFPIDNFPEYQTDNMESLKPVVVQTNGENPAKDSGEETVVASLFKTGVIPWKFIKTTSDPRVAEICRDSTSYWLDSDTEGVTKSSRGKRQASCWCWELTISSDGTISFSAFTCDCLEGLLWVLEPLFE</sequence>
<dbReference type="EMBL" id="JAIZAY010000112">
    <property type="protein sequence ID" value="KAJ8019003.1"/>
    <property type="molecule type" value="Genomic_DNA"/>
</dbReference>
<keyword evidence="5" id="KW-1185">Reference proteome</keyword>